<name>A0A2X1UNG9_9BURK</name>
<dbReference type="Proteomes" id="UP000250242">
    <property type="component" value="Unassembled WGS sequence"/>
</dbReference>
<reference evidence="2 3" key="1">
    <citation type="submission" date="2018-06" db="EMBL/GenBank/DDBJ databases">
        <authorList>
            <consortium name="Pathogen Informatics"/>
            <person name="Doyle S."/>
        </authorList>
    </citation>
    <scope>NUCLEOTIDE SEQUENCE [LARGE SCALE GENOMIC DNA]</scope>
    <source>
        <strain evidence="2 3">NCTC11009</strain>
    </source>
</reference>
<organism evidence="2 3">
    <name type="scientific">Oligella urethralis</name>
    <dbReference type="NCBI Taxonomy" id="90245"/>
    <lineage>
        <taxon>Bacteria</taxon>
        <taxon>Pseudomonadati</taxon>
        <taxon>Pseudomonadota</taxon>
        <taxon>Betaproteobacteria</taxon>
        <taxon>Burkholderiales</taxon>
        <taxon>Alcaligenaceae</taxon>
        <taxon>Oligella</taxon>
    </lineage>
</organism>
<feature type="domain" description="Endonuclease GajA/Old nuclease/RecF-like AAA" evidence="1">
    <location>
        <begin position="15"/>
        <end position="232"/>
    </location>
</feature>
<dbReference type="EMBL" id="UATH01000001">
    <property type="protein sequence ID" value="SPY08726.1"/>
    <property type="molecule type" value="Genomic_DNA"/>
</dbReference>
<dbReference type="SUPFAM" id="SSF52540">
    <property type="entry name" value="P-loop containing nucleoside triphosphate hydrolases"/>
    <property type="match status" value="2"/>
</dbReference>
<evidence type="ECO:0000313" key="3">
    <source>
        <dbReference type="Proteomes" id="UP000250242"/>
    </source>
</evidence>
<proteinExistence type="predicted"/>
<dbReference type="InterPro" id="IPR027417">
    <property type="entry name" value="P-loop_NTPase"/>
</dbReference>
<dbReference type="PANTHER" id="PTHR43581">
    <property type="entry name" value="ATP/GTP PHOSPHATASE"/>
    <property type="match status" value="1"/>
</dbReference>
<dbReference type="RefSeq" id="WP_258404690.1">
    <property type="nucleotide sequence ID" value="NZ_UATH01000001.1"/>
</dbReference>
<dbReference type="AlphaFoldDB" id="A0A2X1UNG9"/>
<evidence type="ECO:0000259" key="1">
    <source>
        <dbReference type="Pfam" id="PF13175"/>
    </source>
</evidence>
<dbReference type="Pfam" id="PF13175">
    <property type="entry name" value="AAA_15"/>
    <property type="match status" value="1"/>
</dbReference>
<dbReference type="InterPro" id="IPR041685">
    <property type="entry name" value="AAA_GajA/Old/RecF-like"/>
</dbReference>
<dbReference type="PANTHER" id="PTHR43581:SF4">
    <property type="entry name" value="ATP_GTP PHOSPHATASE"/>
    <property type="match status" value="1"/>
</dbReference>
<accession>A0A2X1UNG9</accession>
<dbReference type="InterPro" id="IPR051396">
    <property type="entry name" value="Bact_Antivir_Def_Nuclease"/>
</dbReference>
<dbReference type="Gene3D" id="3.40.50.300">
    <property type="entry name" value="P-loop containing nucleotide triphosphate hydrolases"/>
    <property type="match status" value="1"/>
</dbReference>
<sequence length="427" mass="48529">MTNSSKQPNLTHDRLVVKNFGPIKSLDIEIKPLTIFIGESGSGKSAILKLMSLLRWVHKQNNLRSFFVKSKLATKSDYSRLVSSTLLKMSGLEEFVTAQTEIEFTVGHTLYQSKAKLPTDAKLSSQDGLCAEKIAFISENRGVLPDIYSNKIPRGFKLPYYLGDTYENFLEAFDKLDAKEFLIESTDLSLFRKTGVAAQFFVKNNNDKESSEGFELKLENASSGTKTALFSEIIVDHLTQRFDFKTVFDGAFKEFFMSKLLAQEDNAFSNKDNLPKIRFGKRHLSIFIEEPELSLFPAAQKRLIQRLIKSCFNSEASELKETKLAFATHSPYILSVINNLVMAADLSRDQPSKSERIRQIIPEEYWLLSDKLGVYSIENGIAHSIMDEETRLINADYLDSVSESINDDFSKLIDLRYFDETDLEVED</sequence>
<gene>
    <name evidence="2" type="ORF">NCTC11009_01958</name>
</gene>
<evidence type="ECO:0000313" key="2">
    <source>
        <dbReference type="EMBL" id="SPY08726.1"/>
    </source>
</evidence>
<protein>
    <submittedName>
        <fullName evidence="2">Uncharacterized conserved protein</fullName>
    </submittedName>
</protein>